<evidence type="ECO:0008006" key="7">
    <source>
        <dbReference type="Google" id="ProtNLM"/>
    </source>
</evidence>
<evidence type="ECO:0000256" key="1">
    <source>
        <dbReference type="ARBA" id="ARBA00022737"/>
    </source>
</evidence>
<dbReference type="PANTHER" id="PTHR24134:SF9">
    <property type="entry name" value="ANKYRIN REPEAT AND SOCS BOX PROTEIN 8"/>
    <property type="match status" value="1"/>
</dbReference>
<dbReference type="PANTHER" id="PTHR24134">
    <property type="entry name" value="ANKYRIN REPEAT-CONTAINING PROTEIN DDB_G0279043"/>
    <property type="match status" value="1"/>
</dbReference>
<sequence>MATHQTSKEASDPPHDDATLDPSDFRPNVGGYRSLLLAHGASVIPTCTEWDIDCLHRAFAFDDGQQVQAISSLIAAGAKLDSMTRDVTPFPHYPFLLPPGTPLHWAVTTGSHTVIESLVEHGVDVLARDGYDIYVFDDRIRLLDKFGGPNMEVYSISDRSVKGLSPLDYAAMAHDPFIFELLLRRKTTVDVNDVDEEGLSVIHRLSTHPRRRTRTGNAFDDFILRGASSNECNGLKRAVNAILELGGDLELLTTPASTTSTSTDTAWALPCYTPLM</sequence>
<proteinExistence type="predicted"/>
<dbReference type="PROSITE" id="PS50088">
    <property type="entry name" value="ANK_REPEAT"/>
    <property type="match status" value="1"/>
</dbReference>
<evidence type="ECO:0000256" key="2">
    <source>
        <dbReference type="ARBA" id="ARBA00023043"/>
    </source>
</evidence>
<evidence type="ECO:0000313" key="5">
    <source>
        <dbReference type="EMBL" id="KAF2820162.1"/>
    </source>
</evidence>
<dbReference type="Proteomes" id="UP000799424">
    <property type="component" value="Unassembled WGS sequence"/>
</dbReference>
<dbReference type="AlphaFoldDB" id="A0A6A6ZGC4"/>
<evidence type="ECO:0000256" key="4">
    <source>
        <dbReference type="SAM" id="MobiDB-lite"/>
    </source>
</evidence>
<feature type="compositionally biased region" description="Basic and acidic residues" evidence="4">
    <location>
        <begin position="1"/>
        <end position="18"/>
    </location>
</feature>
<keyword evidence="1" id="KW-0677">Repeat</keyword>
<feature type="region of interest" description="Disordered" evidence="4">
    <location>
        <begin position="1"/>
        <end position="24"/>
    </location>
</feature>
<dbReference type="InterPro" id="IPR036770">
    <property type="entry name" value="Ankyrin_rpt-contain_sf"/>
</dbReference>
<dbReference type="SMART" id="SM00248">
    <property type="entry name" value="ANK"/>
    <property type="match status" value="2"/>
</dbReference>
<evidence type="ECO:0000313" key="6">
    <source>
        <dbReference type="Proteomes" id="UP000799424"/>
    </source>
</evidence>
<name>A0A6A6ZGC4_9PLEO</name>
<dbReference type="SUPFAM" id="SSF48403">
    <property type="entry name" value="Ankyrin repeat"/>
    <property type="match status" value="1"/>
</dbReference>
<dbReference type="EMBL" id="MU006241">
    <property type="protein sequence ID" value="KAF2820162.1"/>
    <property type="molecule type" value="Genomic_DNA"/>
</dbReference>
<dbReference type="Gene3D" id="1.25.40.20">
    <property type="entry name" value="Ankyrin repeat-containing domain"/>
    <property type="match status" value="1"/>
</dbReference>
<organism evidence="5 6">
    <name type="scientific">Ophiobolus disseminans</name>
    <dbReference type="NCBI Taxonomy" id="1469910"/>
    <lineage>
        <taxon>Eukaryota</taxon>
        <taxon>Fungi</taxon>
        <taxon>Dikarya</taxon>
        <taxon>Ascomycota</taxon>
        <taxon>Pezizomycotina</taxon>
        <taxon>Dothideomycetes</taxon>
        <taxon>Pleosporomycetidae</taxon>
        <taxon>Pleosporales</taxon>
        <taxon>Pleosporineae</taxon>
        <taxon>Phaeosphaeriaceae</taxon>
        <taxon>Ophiobolus</taxon>
    </lineage>
</organism>
<keyword evidence="6" id="KW-1185">Reference proteome</keyword>
<dbReference type="InterPro" id="IPR002110">
    <property type="entry name" value="Ankyrin_rpt"/>
</dbReference>
<protein>
    <recommendedName>
        <fullName evidence="7">Ankyrin</fullName>
    </recommendedName>
</protein>
<reference evidence="5" key="1">
    <citation type="journal article" date="2020" name="Stud. Mycol.">
        <title>101 Dothideomycetes genomes: a test case for predicting lifestyles and emergence of pathogens.</title>
        <authorList>
            <person name="Haridas S."/>
            <person name="Albert R."/>
            <person name="Binder M."/>
            <person name="Bloem J."/>
            <person name="Labutti K."/>
            <person name="Salamov A."/>
            <person name="Andreopoulos B."/>
            <person name="Baker S."/>
            <person name="Barry K."/>
            <person name="Bills G."/>
            <person name="Bluhm B."/>
            <person name="Cannon C."/>
            <person name="Castanera R."/>
            <person name="Culley D."/>
            <person name="Daum C."/>
            <person name="Ezra D."/>
            <person name="Gonzalez J."/>
            <person name="Henrissat B."/>
            <person name="Kuo A."/>
            <person name="Liang C."/>
            <person name="Lipzen A."/>
            <person name="Lutzoni F."/>
            <person name="Magnuson J."/>
            <person name="Mondo S."/>
            <person name="Nolan M."/>
            <person name="Ohm R."/>
            <person name="Pangilinan J."/>
            <person name="Park H.-J."/>
            <person name="Ramirez L."/>
            <person name="Alfaro M."/>
            <person name="Sun H."/>
            <person name="Tritt A."/>
            <person name="Yoshinaga Y."/>
            <person name="Zwiers L.-H."/>
            <person name="Turgeon B."/>
            <person name="Goodwin S."/>
            <person name="Spatafora J."/>
            <person name="Crous P."/>
            <person name="Grigoriev I."/>
        </authorList>
    </citation>
    <scope>NUCLEOTIDE SEQUENCE</scope>
    <source>
        <strain evidence="5">CBS 113818</strain>
    </source>
</reference>
<dbReference type="OrthoDB" id="3918771at2759"/>
<gene>
    <name evidence="5" type="ORF">CC86DRAFT_117733</name>
</gene>
<dbReference type="Pfam" id="PF00023">
    <property type="entry name" value="Ank"/>
    <property type="match status" value="1"/>
</dbReference>
<keyword evidence="2 3" id="KW-0040">ANK repeat</keyword>
<dbReference type="PROSITE" id="PS50297">
    <property type="entry name" value="ANK_REP_REGION"/>
    <property type="match status" value="1"/>
</dbReference>
<accession>A0A6A6ZGC4</accession>
<evidence type="ECO:0000256" key="3">
    <source>
        <dbReference type="PROSITE-ProRule" id="PRU00023"/>
    </source>
</evidence>
<feature type="repeat" description="ANK" evidence="3">
    <location>
        <begin position="98"/>
        <end position="130"/>
    </location>
</feature>